<dbReference type="PANTHER" id="PTHR11219">
    <property type="entry name" value="TENEURIN AND N-ACETYLGLUCOSAMINE-1-PHOSPHODIESTER ALPHA-N-ACETYLGLUCOSAMINIDASE"/>
    <property type="match status" value="1"/>
</dbReference>
<dbReference type="AlphaFoldDB" id="T0Q588"/>
<dbReference type="InParanoid" id="T0Q588"/>
<keyword evidence="3 4" id="KW-1015">Disulfide bond</keyword>
<protein>
    <recommendedName>
        <fullName evidence="6">EGF-like domain-containing protein</fullName>
    </recommendedName>
</protein>
<dbReference type="Gene3D" id="2.60.120.260">
    <property type="entry name" value="Galactose-binding domain-like"/>
    <property type="match status" value="1"/>
</dbReference>
<dbReference type="SMART" id="SM00181">
    <property type="entry name" value="EGF"/>
    <property type="match status" value="8"/>
</dbReference>
<reference evidence="7 8" key="1">
    <citation type="submission" date="2012-04" db="EMBL/GenBank/DDBJ databases">
        <title>The Genome Sequence of Saprolegnia declina VS20.</title>
        <authorList>
            <consortium name="The Broad Institute Genome Sequencing Platform"/>
            <person name="Russ C."/>
            <person name="Nusbaum C."/>
            <person name="Tyler B."/>
            <person name="van West P."/>
            <person name="Dieguez-Uribeondo J."/>
            <person name="de Bruijn I."/>
            <person name="Tripathy S."/>
            <person name="Jiang R."/>
            <person name="Young S.K."/>
            <person name="Zeng Q."/>
            <person name="Gargeya S."/>
            <person name="Fitzgerald M."/>
            <person name="Haas B."/>
            <person name="Abouelleil A."/>
            <person name="Alvarado L."/>
            <person name="Arachchi H.M."/>
            <person name="Berlin A."/>
            <person name="Chapman S.B."/>
            <person name="Goldberg J."/>
            <person name="Griggs A."/>
            <person name="Gujja S."/>
            <person name="Hansen M."/>
            <person name="Howarth C."/>
            <person name="Imamovic A."/>
            <person name="Larimer J."/>
            <person name="McCowen C."/>
            <person name="Montmayeur A."/>
            <person name="Murphy C."/>
            <person name="Neiman D."/>
            <person name="Pearson M."/>
            <person name="Priest M."/>
            <person name="Roberts A."/>
            <person name="Saif S."/>
            <person name="Shea T."/>
            <person name="Sisk P."/>
            <person name="Sykes S."/>
            <person name="Wortman J."/>
            <person name="Nusbaum C."/>
            <person name="Birren B."/>
        </authorList>
    </citation>
    <scope>NUCLEOTIDE SEQUENCE [LARGE SCALE GENOMIC DNA]</scope>
    <source>
        <strain evidence="7 8">VS20</strain>
    </source>
</reference>
<dbReference type="CDD" id="cd00055">
    <property type="entry name" value="EGF_Lam"/>
    <property type="match status" value="1"/>
</dbReference>
<gene>
    <name evidence="7" type="ORF">SDRG_12552</name>
</gene>
<dbReference type="Pfam" id="PF23106">
    <property type="entry name" value="EGF_Teneurin"/>
    <property type="match status" value="1"/>
</dbReference>
<accession>T0Q588</accession>
<evidence type="ECO:0000256" key="4">
    <source>
        <dbReference type="PROSITE-ProRule" id="PRU00076"/>
    </source>
</evidence>
<keyword evidence="5" id="KW-0732">Signal</keyword>
<evidence type="ECO:0000256" key="1">
    <source>
        <dbReference type="ARBA" id="ARBA00022536"/>
    </source>
</evidence>
<dbReference type="InterPro" id="IPR000742">
    <property type="entry name" value="EGF"/>
</dbReference>
<feature type="disulfide bond" evidence="4">
    <location>
        <begin position="21"/>
        <end position="31"/>
    </location>
</feature>
<feature type="domain" description="EGF-like" evidence="6">
    <location>
        <begin position="764"/>
        <end position="793"/>
    </location>
</feature>
<feature type="domain" description="EGF-like" evidence="6">
    <location>
        <begin position="17"/>
        <end position="49"/>
    </location>
</feature>
<comment type="caution">
    <text evidence="4">Lacks conserved residue(s) required for the propagation of feature annotation.</text>
</comment>
<dbReference type="Proteomes" id="UP000030762">
    <property type="component" value="Unassembled WGS sequence"/>
</dbReference>
<feature type="disulfide bond" evidence="4">
    <location>
        <begin position="39"/>
        <end position="48"/>
    </location>
</feature>
<sequence>MNIGHVLVAVALRLAQSAAECQNACSGHGFCNMFDVCACQQGFKGGDCSQMLCPQGKAWGVVTGTDVAHGVAECSGRGICDRSTGTCSCQLGFEGNACQLLACVDDCSNRGQCLTMQQLAATPLVALDLYNQAPYQYSPYVMWDADIVRGCLCDVGSTGADCSLKQCHLGDDPMTPGQTEDVQLITCAASYLQHQVTLRYDAVISRGTFVLNFGRERTDPVNYNAAATNALGTSMTEMLEALTTIAAVTVTVSSTPTSTAWNVVFPLGSADQHIFRPTWRVVEVQQFFCAADSGYATLTYDTHVFPSIPFSASAADLETLLESHVKVGAVTVTFSQGAQLCSPLGNYISIAFDLMRDRNYIGDLPALTIDRTNQNQLDGLKWAGNAPVVDAQTNELVKGIDTCHVVEVQSLTCCAVSGFFAVSFEGGTVSNLPFDMSVSDLRAALLSAFPQLLDIDVDYSTGSSACSQAAPANVISIRFAVVTTNGPLGNGALSLMTADVTNAGVSGLAHSSLHLLQLSATATQVVRGARCVPLNVGFAAQPTAQIVSNVLQGGGSFTISYRTATTLPIPATASAADVTAALLKLPTCDGVDVTFTSGEACSTPANVLRLNFTQNFGALSSLSAAPTAGSPVVVATFSRGAIEPASGLASLIGTKESYECSGRGTCDNLVTGTCSCFTGYFPIDGRGNPASTTMRRDDCGTASGMIAHCPGDLPCSGHGVCTGDPSFRCQCVNGWRNGDCSERQCPFGRSWFSYPSADNVAHNDLVECSNAGLCDRSTGICTCRPPFTGPACEQMACNDITGVCNNGGQCLTLGEAAPLATVNGVRAGYTYGVDPNDPLTWDAHKIQTCVCDPWHTGYDCSLLDCPHGDDPNTYLDVNEVQYVSCAATGGSFALTFRDQTSPLIPWNANAQTVEAALNTITSGVSVTLYGGSTVACSATGAVIGITYLLDYGGLPCILPDNSLLTHAGNGNGLPGTGTLVVACGGAVMGGLTSVVGTKENVLCSNHGFCDYTTGACMCDAFFASSDGLGGPGTRGDCSYRKPFQ</sequence>
<dbReference type="Gene3D" id="2.10.25.10">
    <property type="entry name" value="Laminin"/>
    <property type="match status" value="2"/>
</dbReference>
<dbReference type="GeneID" id="19953279"/>
<dbReference type="OrthoDB" id="442731at2759"/>
<dbReference type="InterPro" id="IPR013111">
    <property type="entry name" value="EGF_extracell"/>
</dbReference>
<dbReference type="OMA" id="QQFICAA"/>
<keyword evidence="8" id="KW-1185">Reference proteome</keyword>
<feature type="disulfide bond" evidence="4">
    <location>
        <begin position="783"/>
        <end position="792"/>
    </location>
</feature>
<evidence type="ECO:0000313" key="8">
    <source>
        <dbReference type="Proteomes" id="UP000030762"/>
    </source>
</evidence>
<dbReference type="PROSITE" id="PS50026">
    <property type="entry name" value="EGF_3"/>
    <property type="match status" value="3"/>
</dbReference>
<feature type="disulfide bond" evidence="4">
    <location>
        <begin position="731"/>
        <end position="740"/>
    </location>
</feature>
<dbReference type="STRING" id="1156394.T0Q588"/>
<evidence type="ECO:0000256" key="5">
    <source>
        <dbReference type="SAM" id="SignalP"/>
    </source>
</evidence>
<dbReference type="RefSeq" id="XP_008616847.1">
    <property type="nucleotide sequence ID" value="XM_008618625.1"/>
</dbReference>
<keyword evidence="2" id="KW-0677">Repeat</keyword>
<feature type="domain" description="EGF-like" evidence="6">
    <location>
        <begin position="705"/>
        <end position="741"/>
    </location>
</feature>
<feature type="signal peptide" evidence="5">
    <location>
        <begin position="1"/>
        <end position="19"/>
    </location>
</feature>
<dbReference type="InterPro" id="IPR002049">
    <property type="entry name" value="LE_dom"/>
</dbReference>
<dbReference type="PROSITE" id="PS01186">
    <property type="entry name" value="EGF_2"/>
    <property type="match status" value="4"/>
</dbReference>
<evidence type="ECO:0000256" key="3">
    <source>
        <dbReference type="ARBA" id="ARBA00023157"/>
    </source>
</evidence>
<dbReference type="InterPro" id="IPR051216">
    <property type="entry name" value="Teneurin"/>
</dbReference>
<evidence type="ECO:0000313" key="7">
    <source>
        <dbReference type="EMBL" id="EQC29781.1"/>
    </source>
</evidence>
<keyword evidence="1 4" id="KW-0245">EGF-like domain</keyword>
<organism evidence="7 8">
    <name type="scientific">Saprolegnia diclina (strain VS20)</name>
    <dbReference type="NCBI Taxonomy" id="1156394"/>
    <lineage>
        <taxon>Eukaryota</taxon>
        <taxon>Sar</taxon>
        <taxon>Stramenopiles</taxon>
        <taxon>Oomycota</taxon>
        <taxon>Saprolegniomycetes</taxon>
        <taxon>Saprolegniales</taxon>
        <taxon>Saprolegniaceae</taxon>
        <taxon>Saprolegnia</taxon>
    </lineage>
</organism>
<dbReference type="Pfam" id="PF07974">
    <property type="entry name" value="EGF_2"/>
    <property type="match status" value="3"/>
</dbReference>
<feature type="chain" id="PRO_5004583005" description="EGF-like domain-containing protein" evidence="5">
    <location>
        <begin position="20"/>
        <end position="1044"/>
    </location>
</feature>
<evidence type="ECO:0000256" key="2">
    <source>
        <dbReference type="ARBA" id="ARBA00022737"/>
    </source>
</evidence>
<dbReference type="PROSITE" id="PS00022">
    <property type="entry name" value="EGF_1"/>
    <property type="match status" value="3"/>
</dbReference>
<dbReference type="VEuPathDB" id="FungiDB:SDRG_12552"/>
<dbReference type="eggNOG" id="KOG1225">
    <property type="taxonomic scope" value="Eukaryota"/>
</dbReference>
<dbReference type="EMBL" id="JH767181">
    <property type="protein sequence ID" value="EQC29781.1"/>
    <property type="molecule type" value="Genomic_DNA"/>
</dbReference>
<name>T0Q588_SAPDV</name>
<dbReference type="PANTHER" id="PTHR11219:SF69">
    <property type="entry name" value="TENEURIN-A"/>
    <property type="match status" value="1"/>
</dbReference>
<proteinExistence type="predicted"/>
<evidence type="ECO:0000259" key="6">
    <source>
        <dbReference type="PROSITE" id="PS50026"/>
    </source>
</evidence>